<feature type="signal peptide" evidence="2">
    <location>
        <begin position="1"/>
        <end position="22"/>
    </location>
</feature>
<proteinExistence type="predicted"/>
<dbReference type="EMBL" id="FNJI01000054">
    <property type="protein sequence ID" value="SDP79250.1"/>
    <property type="molecule type" value="Genomic_DNA"/>
</dbReference>
<evidence type="ECO:0000256" key="1">
    <source>
        <dbReference type="ARBA" id="ARBA00022729"/>
    </source>
</evidence>
<dbReference type="STRING" id="91360.SAMN05660330_04131"/>
<dbReference type="InterPro" id="IPR038404">
    <property type="entry name" value="TRAP_DctP_sf"/>
</dbReference>
<dbReference type="PANTHER" id="PTHR33376:SF15">
    <property type="entry name" value="BLL6794 PROTEIN"/>
    <property type="match status" value="1"/>
</dbReference>
<dbReference type="Proteomes" id="UP000199073">
    <property type="component" value="Unassembled WGS sequence"/>
</dbReference>
<reference evidence="3 4" key="1">
    <citation type="submission" date="2016-10" db="EMBL/GenBank/DDBJ databases">
        <authorList>
            <person name="de Groot N.N."/>
        </authorList>
    </citation>
    <scope>NUCLEOTIDE SEQUENCE [LARGE SCALE GENOMIC DNA]</scope>
    <source>
        <strain evidence="3 4">DSM 12130</strain>
    </source>
</reference>
<evidence type="ECO:0000313" key="3">
    <source>
        <dbReference type="EMBL" id="SDP79250.1"/>
    </source>
</evidence>
<dbReference type="Pfam" id="PF03480">
    <property type="entry name" value="DctP"/>
    <property type="match status" value="1"/>
</dbReference>
<dbReference type="PANTHER" id="PTHR33376">
    <property type="match status" value="1"/>
</dbReference>
<dbReference type="AlphaFoldDB" id="A0A1H0VLC9"/>
<dbReference type="CDD" id="cd13665">
    <property type="entry name" value="PBP2_TRAP_Dctp3_4"/>
    <property type="match status" value="1"/>
</dbReference>
<evidence type="ECO:0000256" key="2">
    <source>
        <dbReference type="SAM" id="SignalP"/>
    </source>
</evidence>
<dbReference type="RefSeq" id="WP_092225998.1">
    <property type="nucleotide sequence ID" value="NZ_FNJI01000054.1"/>
</dbReference>
<organism evidence="3 4">
    <name type="scientific">Desulforhopalus singaporensis</name>
    <dbReference type="NCBI Taxonomy" id="91360"/>
    <lineage>
        <taxon>Bacteria</taxon>
        <taxon>Pseudomonadati</taxon>
        <taxon>Thermodesulfobacteriota</taxon>
        <taxon>Desulfobulbia</taxon>
        <taxon>Desulfobulbales</taxon>
        <taxon>Desulfocapsaceae</taxon>
        <taxon>Desulforhopalus</taxon>
    </lineage>
</organism>
<feature type="chain" id="PRO_5011518601" evidence="2">
    <location>
        <begin position="23"/>
        <end position="339"/>
    </location>
</feature>
<keyword evidence="4" id="KW-1185">Reference proteome</keyword>
<keyword evidence="1 2" id="KW-0732">Signal</keyword>
<evidence type="ECO:0000313" key="4">
    <source>
        <dbReference type="Proteomes" id="UP000199073"/>
    </source>
</evidence>
<dbReference type="GO" id="GO:0055085">
    <property type="term" value="P:transmembrane transport"/>
    <property type="evidence" value="ECO:0007669"/>
    <property type="project" value="InterPro"/>
</dbReference>
<dbReference type="NCBIfam" id="NF037995">
    <property type="entry name" value="TRAP_S1"/>
    <property type="match status" value="1"/>
</dbReference>
<protein>
    <submittedName>
        <fullName evidence="3">TRAP-type C4-dicarboxylate transport system, substrate-binding protein</fullName>
    </submittedName>
</protein>
<dbReference type="OrthoDB" id="6139617at2"/>
<dbReference type="InterPro" id="IPR018389">
    <property type="entry name" value="DctP_fam"/>
</dbReference>
<gene>
    <name evidence="3" type="ORF">SAMN05660330_04131</name>
</gene>
<accession>A0A1H0VLC9</accession>
<dbReference type="Gene3D" id="3.40.190.170">
    <property type="entry name" value="Bacterial extracellular solute-binding protein, family 7"/>
    <property type="match status" value="1"/>
</dbReference>
<sequence>MKKLMILALLGISIALAGQCFATEPVTLQLASFVSPKSVTNSVTIPAFIKAVEEASEGTLKINHYPGGTLGSSPKSQLKLVEDGVVDIAEVVAAYTPGRFPEFALFELPFEFNNSEEAGLTAWEMYKKGLMPSMDNLEVMGIVQVGPYTLHASKDISSPDQLSGLKLRAGGPTQGKIIEQLNAVPIGGIGATKIAEGISRKVLDGCLMDDGNLFNFRIADATRYHVVNVQMGNVAVFFPMNKAKYDSLPEKAKAALDMYRGEWLTRELNRNLDKQIYSGIEKLRSSQKHHVIEWSADEIEQVKQAMAHIKDEWNVTDAKGINLYEEMLKAKSDVQAKMN</sequence>
<name>A0A1H0VLC9_9BACT</name>